<comment type="caution">
    <text evidence="1">The sequence shown here is derived from an EMBL/GenBank/DDBJ whole genome shotgun (WGS) entry which is preliminary data.</text>
</comment>
<dbReference type="InterPro" id="IPR046198">
    <property type="entry name" value="DUF6230"/>
</dbReference>
<evidence type="ECO:0000313" key="2">
    <source>
        <dbReference type="Proteomes" id="UP000248889"/>
    </source>
</evidence>
<organism evidence="1 2">
    <name type="scientific">Streptacidiphilus pinicola</name>
    <dbReference type="NCBI Taxonomy" id="2219663"/>
    <lineage>
        <taxon>Bacteria</taxon>
        <taxon>Bacillati</taxon>
        <taxon>Actinomycetota</taxon>
        <taxon>Actinomycetes</taxon>
        <taxon>Kitasatosporales</taxon>
        <taxon>Streptomycetaceae</taxon>
        <taxon>Streptacidiphilus</taxon>
    </lineage>
</organism>
<name>A0A2X0ILY5_9ACTN</name>
<protein>
    <submittedName>
        <fullName evidence="1">Cholesterol esterase</fullName>
    </submittedName>
</protein>
<proteinExistence type="predicted"/>
<keyword evidence="2" id="KW-1185">Reference proteome</keyword>
<dbReference type="EMBL" id="QKYN01000061">
    <property type="protein sequence ID" value="RAG84623.1"/>
    <property type="molecule type" value="Genomic_DNA"/>
</dbReference>
<dbReference type="AlphaFoldDB" id="A0A2X0ILY5"/>
<gene>
    <name evidence="1" type="ORF">DN069_15710</name>
</gene>
<dbReference type="Proteomes" id="UP000248889">
    <property type="component" value="Unassembled WGS sequence"/>
</dbReference>
<sequence>MKTPGFRRTGHTNWKRAALVAVPTGIVSAVVIAGVAAGAVPVALAVSPQALSLSGQTFQISADRLDGQGFTQYIAVDHTRGDHPLALSGIASADLHNLCQSVVADMPGVGKVTLRITAGGGDKPAHADHLVVHTDDLAGDTSFQDIVIGQDASTLSGLAGGPAGGFGLQAGHVHIDHLRQRATGVSAGTFQLTGLHLTVKSGADPCY</sequence>
<dbReference type="Pfam" id="PF19741">
    <property type="entry name" value="DUF6230"/>
    <property type="match status" value="1"/>
</dbReference>
<reference evidence="1 2" key="1">
    <citation type="submission" date="2018-06" db="EMBL/GenBank/DDBJ databases">
        <title>Streptacidiphilus pinicola sp. nov., isolated from pine grove soil.</title>
        <authorList>
            <person name="Roh S.G."/>
            <person name="Park S."/>
            <person name="Kim M.-K."/>
            <person name="Yun B.-R."/>
            <person name="Park J."/>
            <person name="Kim M.J."/>
            <person name="Kim Y.S."/>
            <person name="Kim S.B."/>
        </authorList>
    </citation>
    <scope>NUCLEOTIDE SEQUENCE [LARGE SCALE GENOMIC DNA]</scope>
    <source>
        <strain evidence="1 2">MMS16-CNU450</strain>
    </source>
</reference>
<accession>A0A2X0ILY5</accession>
<evidence type="ECO:0000313" key="1">
    <source>
        <dbReference type="EMBL" id="RAG84623.1"/>
    </source>
</evidence>
<dbReference type="OrthoDB" id="4238587at2"/>